<dbReference type="CDD" id="cd03230">
    <property type="entry name" value="ABC_DR_subfamily_A"/>
    <property type="match status" value="1"/>
</dbReference>
<comment type="similarity">
    <text evidence="1">Belongs to the ABC transporter superfamily.</text>
</comment>
<dbReference type="Gene3D" id="3.40.50.300">
    <property type="entry name" value="P-loop containing nucleotide triphosphate hydrolases"/>
    <property type="match status" value="1"/>
</dbReference>
<evidence type="ECO:0000256" key="1">
    <source>
        <dbReference type="ARBA" id="ARBA00005417"/>
    </source>
</evidence>
<evidence type="ECO:0000313" key="7">
    <source>
        <dbReference type="Proteomes" id="UP001499930"/>
    </source>
</evidence>
<proteinExistence type="inferred from homology"/>
<dbReference type="PANTHER" id="PTHR43335:SF11">
    <property type="entry name" value="ABC TRANSPORTER RELATED"/>
    <property type="match status" value="1"/>
</dbReference>
<keyword evidence="3" id="KW-0547">Nucleotide-binding</keyword>
<evidence type="ECO:0000256" key="3">
    <source>
        <dbReference type="ARBA" id="ARBA00022741"/>
    </source>
</evidence>
<dbReference type="PROSITE" id="PS50893">
    <property type="entry name" value="ABC_TRANSPORTER_2"/>
    <property type="match status" value="1"/>
</dbReference>
<sequence>MPAALEIHGLCKTFGEKVAVDHVNLTIPQGSFYGLVGQNGAGKTTTLSMAVGLLRPDEGHARIFGADVWSDPSTAKTLVGVLPDGMAMPERLTGREVLTYLGLLRGLPRDVVDRRADELLSVLELDVAEKTLVIEYSTGMRKKIGLATALLHAPRLLVLDEPFEAVDPVSAATIKTILRGFVAGGGSIVLSSHVMALVEQLCDHVGVIDKGRVAAAGPLDEVRGTGSLEDTFVELVGTSDGGSKELTWLSS</sequence>
<dbReference type="InterPro" id="IPR027417">
    <property type="entry name" value="P-loop_NTPase"/>
</dbReference>
<keyword evidence="4 6" id="KW-0067">ATP-binding</keyword>
<comment type="caution">
    <text evidence="6">The sequence shown here is derived from an EMBL/GenBank/DDBJ whole genome shotgun (WGS) entry which is preliminary data.</text>
</comment>
<feature type="domain" description="ABC transporter" evidence="5">
    <location>
        <begin position="5"/>
        <end position="235"/>
    </location>
</feature>
<evidence type="ECO:0000256" key="2">
    <source>
        <dbReference type="ARBA" id="ARBA00022448"/>
    </source>
</evidence>
<name>A0ABN3Y634_9ACTN</name>
<keyword evidence="2" id="KW-0813">Transport</keyword>
<dbReference type="GO" id="GO:0005524">
    <property type="term" value="F:ATP binding"/>
    <property type="evidence" value="ECO:0007669"/>
    <property type="project" value="UniProtKB-KW"/>
</dbReference>
<evidence type="ECO:0000256" key="4">
    <source>
        <dbReference type="ARBA" id="ARBA00022840"/>
    </source>
</evidence>
<dbReference type="Proteomes" id="UP001499930">
    <property type="component" value="Unassembled WGS sequence"/>
</dbReference>
<protein>
    <submittedName>
        <fullName evidence="6">ABC transporter ATP-binding protein</fullName>
    </submittedName>
</protein>
<dbReference type="InterPro" id="IPR003439">
    <property type="entry name" value="ABC_transporter-like_ATP-bd"/>
</dbReference>
<evidence type="ECO:0000313" key="6">
    <source>
        <dbReference type="EMBL" id="GAA3020563.1"/>
    </source>
</evidence>
<accession>A0ABN3Y634</accession>
<dbReference type="EMBL" id="BAAAWD010000014">
    <property type="protein sequence ID" value="GAA3020563.1"/>
    <property type="molecule type" value="Genomic_DNA"/>
</dbReference>
<organism evidence="6 7">
    <name type="scientific">Streptosporangium longisporum</name>
    <dbReference type="NCBI Taxonomy" id="46187"/>
    <lineage>
        <taxon>Bacteria</taxon>
        <taxon>Bacillati</taxon>
        <taxon>Actinomycetota</taxon>
        <taxon>Actinomycetes</taxon>
        <taxon>Streptosporangiales</taxon>
        <taxon>Streptosporangiaceae</taxon>
        <taxon>Streptosporangium</taxon>
    </lineage>
</organism>
<dbReference type="SUPFAM" id="SSF52540">
    <property type="entry name" value="P-loop containing nucleoside triphosphate hydrolases"/>
    <property type="match status" value="1"/>
</dbReference>
<dbReference type="SMART" id="SM00382">
    <property type="entry name" value="AAA"/>
    <property type="match status" value="1"/>
</dbReference>
<dbReference type="RefSeq" id="WP_344899631.1">
    <property type="nucleotide sequence ID" value="NZ_BAAAWD010000014.1"/>
</dbReference>
<dbReference type="Pfam" id="PF00005">
    <property type="entry name" value="ABC_tran"/>
    <property type="match status" value="1"/>
</dbReference>
<keyword evidence="7" id="KW-1185">Reference proteome</keyword>
<gene>
    <name evidence="6" type="ORF">GCM10017559_51260</name>
</gene>
<evidence type="ECO:0000259" key="5">
    <source>
        <dbReference type="PROSITE" id="PS50893"/>
    </source>
</evidence>
<dbReference type="InterPro" id="IPR003593">
    <property type="entry name" value="AAA+_ATPase"/>
</dbReference>
<dbReference type="PANTHER" id="PTHR43335">
    <property type="entry name" value="ABC TRANSPORTER, ATP-BINDING PROTEIN"/>
    <property type="match status" value="1"/>
</dbReference>
<reference evidence="6 7" key="1">
    <citation type="journal article" date="2019" name="Int. J. Syst. Evol. Microbiol.">
        <title>The Global Catalogue of Microorganisms (GCM) 10K type strain sequencing project: providing services to taxonomists for standard genome sequencing and annotation.</title>
        <authorList>
            <consortium name="The Broad Institute Genomics Platform"/>
            <consortium name="The Broad Institute Genome Sequencing Center for Infectious Disease"/>
            <person name="Wu L."/>
            <person name="Ma J."/>
        </authorList>
    </citation>
    <scope>NUCLEOTIDE SEQUENCE [LARGE SCALE GENOMIC DNA]</scope>
    <source>
        <strain evidence="6 7">JCM 3106</strain>
    </source>
</reference>